<keyword evidence="4 6" id="KW-0732">Signal</keyword>
<evidence type="ECO:0000256" key="3">
    <source>
        <dbReference type="ARBA" id="ARBA00022723"/>
    </source>
</evidence>
<protein>
    <recommendedName>
        <fullName evidence="6">Cytochrome c-type biogenesis protein</fullName>
    </recommendedName>
</protein>
<feature type="signal peptide" evidence="6">
    <location>
        <begin position="1"/>
        <end position="17"/>
    </location>
</feature>
<evidence type="ECO:0000256" key="6">
    <source>
        <dbReference type="RuleBase" id="RU364112"/>
    </source>
</evidence>
<keyword evidence="2 6" id="KW-0349">Heme</keyword>
<proteinExistence type="inferred from homology"/>
<feature type="transmembrane region" description="Helical" evidence="6">
    <location>
        <begin position="101"/>
        <end position="122"/>
    </location>
</feature>
<dbReference type="PANTHER" id="PTHR47870">
    <property type="entry name" value="CYTOCHROME C-TYPE BIOGENESIS PROTEIN CCMH"/>
    <property type="match status" value="1"/>
</dbReference>
<dbReference type="InterPro" id="IPR051263">
    <property type="entry name" value="C-type_cytochrome_biogenesis"/>
</dbReference>
<keyword evidence="6" id="KW-0472">Membrane</keyword>
<evidence type="ECO:0000313" key="9">
    <source>
        <dbReference type="Proteomes" id="UP000479043"/>
    </source>
</evidence>
<feature type="chain" id="PRO_5027163003" description="Cytochrome c-type biogenesis protein" evidence="6">
    <location>
        <begin position="18"/>
        <end position="150"/>
    </location>
</feature>
<comment type="caution">
    <text evidence="8">The sequence shown here is derived from an EMBL/GenBank/DDBJ whole genome shotgun (WGS) entry which is preliminary data.</text>
</comment>
<accession>A0A6L8LDP9</accession>
<evidence type="ECO:0000256" key="1">
    <source>
        <dbReference type="ARBA" id="ARBA00010342"/>
    </source>
</evidence>
<dbReference type="Gene3D" id="1.10.8.640">
    <property type="entry name" value="Cytochrome C biogenesis protein"/>
    <property type="match status" value="1"/>
</dbReference>
<evidence type="ECO:0000256" key="2">
    <source>
        <dbReference type="ARBA" id="ARBA00022617"/>
    </source>
</evidence>
<gene>
    <name evidence="8" type="ORF">GR167_02040</name>
</gene>
<name>A0A6L8LDP9_9RHOB</name>
<feature type="domain" description="CcmH/CycL/Ccl2/NrfF N-terminal" evidence="7">
    <location>
        <begin position="6"/>
        <end position="148"/>
    </location>
</feature>
<dbReference type="PANTHER" id="PTHR47870:SF4">
    <property type="entry name" value="CYTOCHROME C-TYPE BIOGENESIS PROTEIN CYCH"/>
    <property type="match status" value="1"/>
</dbReference>
<keyword evidence="6" id="KW-0812">Transmembrane</keyword>
<organism evidence="8 9">
    <name type="scientific">Thalassovita mangrovi</name>
    <dbReference type="NCBI Taxonomy" id="2692236"/>
    <lineage>
        <taxon>Bacteria</taxon>
        <taxon>Pseudomonadati</taxon>
        <taxon>Pseudomonadota</taxon>
        <taxon>Alphaproteobacteria</taxon>
        <taxon>Rhodobacterales</taxon>
        <taxon>Roseobacteraceae</taxon>
        <taxon>Thalassovita</taxon>
    </lineage>
</organism>
<keyword evidence="9" id="KW-1185">Reference proteome</keyword>
<dbReference type="GO" id="GO:0005886">
    <property type="term" value="C:plasma membrane"/>
    <property type="evidence" value="ECO:0007669"/>
    <property type="project" value="TreeGrafter"/>
</dbReference>
<comment type="function">
    <text evidence="6">Possible subunit of a heme lyase.</text>
</comment>
<dbReference type="GO" id="GO:0046872">
    <property type="term" value="F:metal ion binding"/>
    <property type="evidence" value="ECO:0007669"/>
    <property type="project" value="UniProtKB-KW"/>
</dbReference>
<evidence type="ECO:0000256" key="5">
    <source>
        <dbReference type="ARBA" id="ARBA00023004"/>
    </source>
</evidence>
<dbReference type="InterPro" id="IPR005616">
    <property type="entry name" value="CcmH/CycL/Ccl2/NrfF_N"/>
</dbReference>
<keyword evidence="5 6" id="KW-0408">Iron</keyword>
<keyword evidence="3 6" id="KW-0479">Metal-binding</keyword>
<dbReference type="InterPro" id="IPR038297">
    <property type="entry name" value="CcmH/CycL/NrfF/Ccl2_sf"/>
</dbReference>
<keyword evidence="6" id="KW-1133">Transmembrane helix</keyword>
<dbReference type="Pfam" id="PF03918">
    <property type="entry name" value="CcmH"/>
    <property type="match status" value="1"/>
</dbReference>
<dbReference type="AlphaFoldDB" id="A0A6L8LDP9"/>
<evidence type="ECO:0000313" key="8">
    <source>
        <dbReference type="EMBL" id="MYM54068.1"/>
    </source>
</evidence>
<dbReference type="EMBL" id="WWEN01000002">
    <property type="protein sequence ID" value="MYM54068.1"/>
    <property type="molecule type" value="Genomic_DNA"/>
</dbReference>
<evidence type="ECO:0000256" key="4">
    <source>
        <dbReference type="ARBA" id="ARBA00022729"/>
    </source>
</evidence>
<evidence type="ECO:0000259" key="7">
    <source>
        <dbReference type="Pfam" id="PF03918"/>
    </source>
</evidence>
<dbReference type="Proteomes" id="UP000479043">
    <property type="component" value="Unassembled WGS sequence"/>
</dbReference>
<reference evidence="8 9" key="1">
    <citation type="submission" date="2020-01" db="EMBL/GenBank/DDBJ databases">
        <authorList>
            <person name="Chen S."/>
        </authorList>
    </citation>
    <scope>NUCLEOTIDE SEQUENCE [LARGE SCALE GENOMIC DNA]</scope>
    <source>
        <strain evidence="8 9">GS-10</strain>
    </source>
</reference>
<comment type="similarity">
    <text evidence="1 6">Belongs to the CcmH/CycL/Ccl2/NrfF family.</text>
</comment>
<sequence>MKRLILALILVAAPVWAVQPDEILDDPALEARAREISKNLRCLVCRNENIDDSNAELARDLRLLVRERLVAGDSNEEAVAYIVDRYGEYVLLNPTARGANWMLWAAGPIMLIAGLGLGLVYLRRRGSAPEQKVEALSDEEKARLAEIMDD</sequence>
<dbReference type="CDD" id="cd16378">
    <property type="entry name" value="CcmH_N"/>
    <property type="match status" value="1"/>
</dbReference>
<dbReference type="RefSeq" id="WP_160971786.1">
    <property type="nucleotide sequence ID" value="NZ_WWEN01000002.1"/>
</dbReference>